<dbReference type="InterPro" id="IPR036102">
    <property type="entry name" value="OsmC/Ohrsf"/>
</dbReference>
<dbReference type="SUPFAM" id="SSF82784">
    <property type="entry name" value="OsmC-like"/>
    <property type="match status" value="1"/>
</dbReference>
<reference evidence="1 2" key="1">
    <citation type="journal article" date="2013" name="Int. J. Syst. Evol. Microbiol.">
        <title>Hoeflea suaedae sp. nov., an endophytic bacterium isolated from the root of the halophyte Suaeda maritima.</title>
        <authorList>
            <person name="Chung E.J."/>
            <person name="Park J.A."/>
            <person name="Pramanik P."/>
            <person name="Bibi F."/>
            <person name="Jeon C.O."/>
            <person name="Chung Y.R."/>
        </authorList>
    </citation>
    <scope>NUCLEOTIDE SEQUENCE [LARGE SCALE GENOMIC DNA]</scope>
    <source>
        <strain evidence="1 2">YC6898</strain>
    </source>
</reference>
<dbReference type="Gene3D" id="3.30.300.20">
    <property type="match status" value="1"/>
</dbReference>
<proteinExistence type="predicted"/>
<dbReference type="AlphaFoldDB" id="A0A4R5PNH2"/>
<comment type="caution">
    <text evidence="1">The sequence shown here is derived from an EMBL/GenBank/DDBJ whole genome shotgun (WGS) entry which is preliminary data.</text>
</comment>
<evidence type="ECO:0000313" key="1">
    <source>
        <dbReference type="EMBL" id="TDH38604.1"/>
    </source>
</evidence>
<dbReference type="InterPro" id="IPR003718">
    <property type="entry name" value="OsmC/Ohr_fam"/>
</dbReference>
<dbReference type="InterPro" id="IPR015946">
    <property type="entry name" value="KH_dom-like_a/b"/>
</dbReference>
<dbReference type="Proteomes" id="UP000295131">
    <property type="component" value="Unassembled WGS sequence"/>
</dbReference>
<protein>
    <submittedName>
        <fullName evidence="1">OsmC family peroxiredoxin</fullName>
    </submittedName>
</protein>
<dbReference type="EMBL" id="SMSI01000001">
    <property type="protein sequence ID" value="TDH38604.1"/>
    <property type="molecule type" value="Genomic_DNA"/>
</dbReference>
<accession>A0A4R5PNH2</accession>
<evidence type="ECO:0000313" key="2">
    <source>
        <dbReference type="Proteomes" id="UP000295131"/>
    </source>
</evidence>
<name>A0A4R5PNH2_9HYPH</name>
<gene>
    <name evidence="1" type="ORF">E2A64_05750</name>
</gene>
<dbReference type="OrthoDB" id="7868221at2"/>
<organism evidence="1 2">
    <name type="scientific">Pseudohoeflea suaedae</name>
    <dbReference type="NCBI Taxonomy" id="877384"/>
    <lineage>
        <taxon>Bacteria</taxon>
        <taxon>Pseudomonadati</taxon>
        <taxon>Pseudomonadota</taxon>
        <taxon>Alphaproteobacteria</taxon>
        <taxon>Hyphomicrobiales</taxon>
        <taxon>Rhizobiaceae</taxon>
        <taxon>Pseudohoeflea</taxon>
    </lineage>
</organism>
<sequence length="136" mass="14037">MMETTVELRNVPGTGAAMGWAGGHTVVIDRHEGKAGGSGLGFSGAQMLALAMGGCFCNSLRFAAESLGIEVDTLEVTVTVKLGGEPLVTQEAHLSVHCTRKDGGDTAELVARAEQTCMVANTLQRGVKVTVGHRAA</sequence>
<keyword evidence="2" id="KW-1185">Reference proteome</keyword>
<dbReference type="Pfam" id="PF02566">
    <property type="entry name" value="OsmC"/>
    <property type="match status" value="1"/>
</dbReference>